<name>A0A0F7FIK1_9CREN</name>
<evidence type="ECO:0000259" key="12">
    <source>
        <dbReference type="PROSITE" id="PS50893"/>
    </source>
</evidence>
<keyword evidence="4" id="KW-0547">Nucleotide-binding</keyword>
<evidence type="ECO:0000256" key="11">
    <source>
        <dbReference type="ARBA" id="ARBA00057369"/>
    </source>
</evidence>
<dbReference type="Gene3D" id="2.40.50.100">
    <property type="match status" value="1"/>
</dbReference>
<keyword evidence="5" id="KW-0067">ATP-binding</keyword>
<dbReference type="InterPro" id="IPR013611">
    <property type="entry name" value="Transp-assoc_OB_typ2"/>
</dbReference>
<dbReference type="EC" id="7.3.2.6" evidence="8"/>
<comment type="function">
    <text evidence="11">Part of the ABC transporter complex WtpABC involved in molybdate/tungstate import. Responsible for energy coupling to the transport system.</text>
</comment>
<gene>
    <name evidence="13" type="ORF">MA03_05115</name>
</gene>
<dbReference type="OrthoDB" id="18368at2157"/>
<dbReference type="InterPro" id="IPR017871">
    <property type="entry name" value="ABC_transporter-like_CS"/>
</dbReference>
<dbReference type="SUPFAM" id="SSF52540">
    <property type="entry name" value="P-loop containing nucleoside triphosphate hydrolases"/>
    <property type="match status" value="1"/>
</dbReference>
<dbReference type="GO" id="GO:1901238">
    <property type="term" value="F:ABC-type tungstate transporter activity"/>
    <property type="evidence" value="ECO:0007669"/>
    <property type="project" value="UniProtKB-EC"/>
</dbReference>
<keyword evidence="14" id="KW-1185">Reference proteome</keyword>
<dbReference type="InterPro" id="IPR003593">
    <property type="entry name" value="AAA+_ATPase"/>
</dbReference>
<keyword evidence="2" id="KW-0813">Transport</keyword>
<dbReference type="HOGENOM" id="CLU_000604_1_1_2"/>
<evidence type="ECO:0000256" key="9">
    <source>
        <dbReference type="ARBA" id="ARBA00041133"/>
    </source>
</evidence>
<dbReference type="FunFam" id="3.40.50.300:FF:000425">
    <property type="entry name" value="Probable ABC transporter, ATP-binding subunit"/>
    <property type="match status" value="1"/>
</dbReference>
<dbReference type="InterPro" id="IPR050093">
    <property type="entry name" value="ABC_SmlMolc_Importer"/>
</dbReference>
<evidence type="ECO:0000313" key="13">
    <source>
        <dbReference type="EMBL" id="AKG38772.1"/>
    </source>
</evidence>
<dbReference type="GO" id="GO:0005524">
    <property type="term" value="F:ATP binding"/>
    <property type="evidence" value="ECO:0007669"/>
    <property type="project" value="UniProtKB-KW"/>
</dbReference>
<dbReference type="STRING" id="1550241.MA03_05115"/>
<dbReference type="Gene3D" id="3.40.50.300">
    <property type="entry name" value="P-loop containing nucleotide triphosphate hydrolases"/>
    <property type="match status" value="1"/>
</dbReference>
<organism evidence="13 14">
    <name type="scientific">Infirmifilum uzonense</name>
    <dbReference type="NCBI Taxonomy" id="1550241"/>
    <lineage>
        <taxon>Archaea</taxon>
        <taxon>Thermoproteota</taxon>
        <taxon>Thermoprotei</taxon>
        <taxon>Thermofilales</taxon>
        <taxon>Thermofilaceae</taxon>
        <taxon>Infirmifilum</taxon>
    </lineage>
</organism>
<keyword evidence="3" id="KW-0500">Molybdenum</keyword>
<evidence type="ECO:0000256" key="5">
    <source>
        <dbReference type="ARBA" id="ARBA00022840"/>
    </source>
</evidence>
<dbReference type="PROSITE" id="PS50893">
    <property type="entry name" value="ABC_TRANSPORTER_2"/>
    <property type="match status" value="1"/>
</dbReference>
<evidence type="ECO:0000256" key="2">
    <source>
        <dbReference type="ARBA" id="ARBA00022448"/>
    </source>
</evidence>
<dbReference type="EMBL" id="CP009961">
    <property type="protein sequence ID" value="AKG38772.1"/>
    <property type="molecule type" value="Genomic_DNA"/>
</dbReference>
<dbReference type="PANTHER" id="PTHR42781">
    <property type="entry name" value="SPERMIDINE/PUTRESCINE IMPORT ATP-BINDING PROTEIN POTA"/>
    <property type="match status" value="1"/>
</dbReference>
<evidence type="ECO:0000256" key="7">
    <source>
        <dbReference type="ARBA" id="ARBA00038781"/>
    </source>
</evidence>
<evidence type="ECO:0000256" key="10">
    <source>
        <dbReference type="ARBA" id="ARBA00047936"/>
    </source>
</evidence>
<comment type="catalytic activity">
    <reaction evidence="10">
        <text>tungstate(in) + ATP + H2O = tungstate(out) + ADP + phosphate + H(+)</text>
        <dbReference type="Rhea" id="RHEA:35027"/>
        <dbReference type="ChEBI" id="CHEBI:15377"/>
        <dbReference type="ChEBI" id="CHEBI:15378"/>
        <dbReference type="ChEBI" id="CHEBI:30616"/>
        <dbReference type="ChEBI" id="CHEBI:43474"/>
        <dbReference type="ChEBI" id="CHEBI:46502"/>
        <dbReference type="ChEBI" id="CHEBI:456216"/>
        <dbReference type="EC" id="7.3.2.6"/>
    </reaction>
</comment>
<reference evidence="13 14" key="1">
    <citation type="journal article" date="2015" name="Stand. Genomic Sci.">
        <title>Complete genome sequence of and proposal of Thermofilum uzonense sp. nov. a novel hyperthermophilic crenarchaeon and emended description of the genus Thermofilum.</title>
        <authorList>
            <person name="Toshchakov S.V."/>
            <person name="Korzhenkov A.A."/>
            <person name="Samarov N.I."/>
            <person name="Mazunin I.O."/>
            <person name="Mozhey O.I."/>
            <person name="Shmyr I.S."/>
            <person name="Derbikova K.S."/>
            <person name="Taranov E.A."/>
            <person name="Dominova I.N."/>
            <person name="Bonch-Osmolovskaya E.A."/>
            <person name="Patrushev M.V."/>
            <person name="Podosokorskaya O.A."/>
            <person name="Kublanov I.V."/>
        </authorList>
    </citation>
    <scope>NUCLEOTIDE SEQUENCE [LARGE SCALE GENOMIC DNA]</scope>
    <source>
        <strain evidence="13 14">1807-2</strain>
    </source>
</reference>
<dbReference type="Pfam" id="PF08402">
    <property type="entry name" value="TOBE_2"/>
    <property type="match status" value="1"/>
</dbReference>
<dbReference type="GeneID" id="25401588"/>
<evidence type="ECO:0000256" key="3">
    <source>
        <dbReference type="ARBA" id="ARBA00022505"/>
    </source>
</evidence>
<dbReference type="GO" id="GO:0016887">
    <property type="term" value="F:ATP hydrolysis activity"/>
    <property type="evidence" value="ECO:0007669"/>
    <property type="project" value="InterPro"/>
</dbReference>
<protein>
    <recommendedName>
        <fullName evidence="9">Molybdate/tungstate import ATP-binding protein WtpC</fullName>
        <ecNumber evidence="8">7.3.2.6</ecNumber>
    </recommendedName>
</protein>
<dbReference type="AlphaFoldDB" id="A0A0F7FIK1"/>
<dbReference type="InterPro" id="IPR027417">
    <property type="entry name" value="P-loop_NTPase"/>
</dbReference>
<comment type="subunit">
    <text evidence="7">The complex is composed of two ATP-binding proteins (WtpC), two transmembrane proteins (WtpB) and a solute-binding protein (WtpA).</text>
</comment>
<comment type="similarity">
    <text evidence="6">Belongs to the ABC transporter superfamily. Sulfate/tungstate importer (TC 3.A.1.6) family.</text>
</comment>
<evidence type="ECO:0000256" key="1">
    <source>
        <dbReference type="ARBA" id="ARBA00004236"/>
    </source>
</evidence>
<dbReference type="PATRIC" id="fig|1550241.5.peg.1077"/>
<comment type="subcellular location">
    <subcellularLocation>
        <location evidence="1">Cell membrane</location>
    </subcellularLocation>
</comment>
<dbReference type="RefSeq" id="WP_052884239.1">
    <property type="nucleotide sequence ID" value="NZ_CP009961.1"/>
</dbReference>
<sequence length="359" mass="40212">MVRGVSVRVEDVSKTYKDRGTTTALKSVKLDIRAGELFSILGPSGCGKTTLLRIIAGLLKPDAGRVFFDELDVTDKPAYERPIGMVFQDLALFPHLTVYKNVSFGLEIAGWPKDKAERRVKEVLELVRLPFDVFAHRRISQLSGGQQQRVALARALARDPSVLLLDEPFSHLDYKIRIELIRELKRLQRETGVTMIYVTHDQNEAMMLSDRLAVMYEGVLQQVGSPLEVYTRPANEFVASFLGEANIISVEARGGVAEVKGVKIDLSLFSPELSGYDGRVLLFFRPEDVKLSGDPSRMIQLEAVVIEKTFLGPLTKIVLDGWGDVKFEALAPTRESWGIEVGERVRMYLEPSSVKIFTR</sequence>
<evidence type="ECO:0000313" key="14">
    <source>
        <dbReference type="Proteomes" id="UP000067434"/>
    </source>
</evidence>
<dbReference type="PANTHER" id="PTHR42781:SF4">
    <property type="entry name" value="SPERMIDINE_PUTRESCINE IMPORT ATP-BINDING PROTEIN POTA"/>
    <property type="match status" value="1"/>
</dbReference>
<feature type="domain" description="ABC transporter" evidence="12">
    <location>
        <begin position="7"/>
        <end position="242"/>
    </location>
</feature>
<evidence type="ECO:0000256" key="6">
    <source>
        <dbReference type="ARBA" id="ARBA00038307"/>
    </source>
</evidence>
<dbReference type="InterPro" id="IPR003439">
    <property type="entry name" value="ABC_transporter-like_ATP-bd"/>
</dbReference>
<dbReference type="Proteomes" id="UP000067434">
    <property type="component" value="Chromosome"/>
</dbReference>
<dbReference type="KEGG" id="thf:MA03_05115"/>
<accession>A0A0F7FIK1</accession>
<evidence type="ECO:0000256" key="8">
    <source>
        <dbReference type="ARBA" id="ARBA00039025"/>
    </source>
</evidence>
<dbReference type="PROSITE" id="PS00211">
    <property type="entry name" value="ABC_TRANSPORTER_1"/>
    <property type="match status" value="1"/>
</dbReference>
<evidence type="ECO:0000256" key="4">
    <source>
        <dbReference type="ARBA" id="ARBA00022741"/>
    </source>
</evidence>
<dbReference type="SMART" id="SM00382">
    <property type="entry name" value="AAA"/>
    <property type="match status" value="1"/>
</dbReference>
<dbReference type="Pfam" id="PF00005">
    <property type="entry name" value="ABC_tran"/>
    <property type="match status" value="1"/>
</dbReference>
<dbReference type="GO" id="GO:0043190">
    <property type="term" value="C:ATP-binding cassette (ABC) transporter complex"/>
    <property type="evidence" value="ECO:0007669"/>
    <property type="project" value="InterPro"/>
</dbReference>
<dbReference type="SUPFAM" id="SSF50331">
    <property type="entry name" value="MOP-like"/>
    <property type="match status" value="1"/>
</dbReference>
<dbReference type="InterPro" id="IPR008995">
    <property type="entry name" value="Mo/tungstate-bd_C_term_dom"/>
</dbReference>
<proteinExistence type="inferred from homology"/>